<keyword evidence="3" id="KW-0804">Transcription</keyword>
<proteinExistence type="predicted"/>
<dbReference type="SMART" id="SM00345">
    <property type="entry name" value="HTH_GNTR"/>
    <property type="match status" value="1"/>
</dbReference>
<dbReference type="SMART" id="SM00895">
    <property type="entry name" value="FCD"/>
    <property type="match status" value="1"/>
</dbReference>
<comment type="caution">
    <text evidence="5">The sequence shown here is derived from an EMBL/GenBank/DDBJ whole genome shotgun (WGS) entry which is preliminary data.</text>
</comment>
<sequence length="223" mass="25700">METYESTPNKQQQAYEQIKSNILNGTYGAGYRIVVDRIARELGVSAIPVREAVRRLEAEGFVEYERFSGVRVIRIDEVTYAQSLQVLAVLEGYATRLASRHLTAENLQDLHDITKKMAVSRADFDLATYGHLNQQFHQMICEKCANNYLFLEWKTVQERLNALRTSVFMLIPHRATDSIEEHLHLLSLIEKKADEQEIELYARTHKLATLQAFEKWKQRGGAT</sequence>
<dbReference type="GO" id="GO:0003700">
    <property type="term" value="F:DNA-binding transcription factor activity"/>
    <property type="evidence" value="ECO:0007669"/>
    <property type="project" value="InterPro"/>
</dbReference>
<dbReference type="Gene3D" id="1.10.10.10">
    <property type="entry name" value="Winged helix-like DNA-binding domain superfamily/Winged helix DNA-binding domain"/>
    <property type="match status" value="1"/>
</dbReference>
<accession>A0A2U3D897</accession>
<protein>
    <recommendedName>
        <fullName evidence="4">HTH gntR-type domain-containing protein</fullName>
    </recommendedName>
</protein>
<dbReference type="InterPro" id="IPR036388">
    <property type="entry name" value="WH-like_DNA-bd_sf"/>
</dbReference>
<name>A0A2U3D897_SULT2</name>
<dbReference type="GO" id="GO:0003677">
    <property type="term" value="F:DNA binding"/>
    <property type="evidence" value="ECO:0007669"/>
    <property type="project" value="UniProtKB-KW"/>
</dbReference>
<dbReference type="AlphaFoldDB" id="A0A2U3D897"/>
<dbReference type="Pfam" id="PF07729">
    <property type="entry name" value="FCD"/>
    <property type="match status" value="1"/>
</dbReference>
<dbReference type="InterPro" id="IPR000524">
    <property type="entry name" value="Tscrpt_reg_HTH_GntR"/>
</dbReference>
<keyword evidence="6" id="KW-1185">Reference proteome</keyword>
<dbReference type="PANTHER" id="PTHR43537:SF24">
    <property type="entry name" value="GLUCONATE OPERON TRANSCRIPTIONAL REPRESSOR"/>
    <property type="match status" value="1"/>
</dbReference>
<reference evidence="5 6" key="1">
    <citation type="submission" date="2016-11" db="EMBL/GenBank/DDBJ databases">
        <title>Comparative genomics of Acidibacillus ferroxidans species.</title>
        <authorList>
            <person name="Oliveira G."/>
            <person name="Nunes G."/>
            <person name="Oliveira R."/>
            <person name="Araujo F."/>
            <person name="Salim A."/>
            <person name="Scholte L."/>
            <person name="Morais D."/>
            <person name="Nancucheo I."/>
            <person name="Johnson D.B."/>
            <person name="Grail B."/>
            <person name="Bittencourt J."/>
            <person name="Valadares R."/>
        </authorList>
    </citation>
    <scope>NUCLEOTIDE SEQUENCE [LARGE SCALE GENOMIC DNA]</scope>
    <source>
        <strain evidence="5 6">Y002</strain>
    </source>
</reference>
<keyword evidence="2" id="KW-0238">DNA-binding</keyword>
<evidence type="ECO:0000256" key="3">
    <source>
        <dbReference type="ARBA" id="ARBA00023163"/>
    </source>
</evidence>
<dbReference type="Proteomes" id="UP000245380">
    <property type="component" value="Unassembled WGS sequence"/>
</dbReference>
<organism evidence="5 6">
    <name type="scientific">Sulfoacidibacillus thermotolerans</name>
    <name type="common">Acidibacillus sulfuroxidans</name>
    <dbReference type="NCBI Taxonomy" id="1765684"/>
    <lineage>
        <taxon>Bacteria</taxon>
        <taxon>Bacillati</taxon>
        <taxon>Bacillota</taxon>
        <taxon>Bacilli</taxon>
        <taxon>Bacillales</taxon>
        <taxon>Alicyclobacillaceae</taxon>
        <taxon>Sulfoacidibacillus</taxon>
    </lineage>
</organism>
<evidence type="ECO:0000313" key="5">
    <source>
        <dbReference type="EMBL" id="PWI57514.1"/>
    </source>
</evidence>
<dbReference type="Pfam" id="PF00392">
    <property type="entry name" value="GntR"/>
    <property type="match status" value="1"/>
</dbReference>
<dbReference type="InterPro" id="IPR008920">
    <property type="entry name" value="TF_FadR/GntR_C"/>
</dbReference>
<dbReference type="EMBL" id="MPDK01000012">
    <property type="protein sequence ID" value="PWI57514.1"/>
    <property type="molecule type" value="Genomic_DNA"/>
</dbReference>
<dbReference type="RefSeq" id="WP_181362987.1">
    <property type="nucleotide sequence ID" value="NZ_MPDK01000012.1"/>
</dbReference>
<dbReference type="InterPro" id="IPR036390">
    <property type="entry name" value="WH_DNA-bd_sf"/>
</dbReference>
<evidence type="ECO:0000256" key="1">
    <source>
        <dbReference type="ARBA" id="ARBA00023015"/>
    </source>
</evidence>
<gene>
    <name evidence="5" type="ORF">BM613_08405</name>
</gene>
<dbReference type="PROSITE" id="PS50949">
    <property type="entry name" value="HTH_GNTR"/>
    <property type="match status" value="1"/>
</dbReference>
<dbReference type="CDD" id="cd07377">
    <property type="entry name" value="WHTH_GntR"/>
    <property type="match status" value="1"/>
</dbReference>
<dbReference type="InterPro" id="IPR011711">
    <property type="entry name" value="GntR_C"/>
</dbReference>
<evidence type="ECO:0000313" key="6">
    <source>
        <dbReference type="Proteomes" id="UP000245380"/>
    </source>
</evidence>
<feature type="domain" description="HTH gntR-type" evidence="4">
    <location>
        <begin position="8"/>
        <end position="75"/>
    </location>
</feature>
<dbReference type="Gene3D" id="1.20.120.530">
    <property type="entry name" value="GntR ligand-binding domain-like"/>
    <property type="match status" value="1"/>
</dbReference>
<keyword evidence="1" id="KW-0805">Transcription regulation</keyword>
<evidence type="ECO:0000256" key="2">
    <source>
        <dbReference type="ARBA" id="ARBA00023125"/>
    </source>
</evidence>
<dbReference type="PANTHER" id="PTHR43537">
    <property type="entry name" value="TRANSCRIPTIONAL REGULATOR, GNTR FAMILY"/>
    <property type="match status" value="1"/>
</dbReference>
<evidence type="ECO:0000259" key="4">
    <source>
        <dbReference type="PROSITE" id="PS50949"/>
    </source>
</evidence>
<dbReference type="SUPFAM" id="SSF46785">
    <property type="entry name" value="Winged helix' DNA-binding domain"/>
    <property type="match status" value="1"/>
</dbReference>
<dbReference type="SUPFAM" id="SSF48008">
    <property type="entry name" value="GntR ligand-binding domain-like"/>
    <property type="match status" value="1"/>
</dbReference>